<dbReference type="InterPro" id="IPR030689">
    <property type="entry name" value="Cytochrome_b"/>
</dbReference>
<evidence type="ECO:0000259" key="21">
    <source>
        <dbReference type="PROSITE" id="PS51002"/>
    </source>
</evidence>
<dbReference type="GO" id="GO:0046872">
    <property type="term" value="F:metal ion binding"/>
    <property type="evidence" value="ECO:0007669"/>
    <property type="project" value="UniProtKB-UniRule"/>
</dbReference>
<comment type="similarity">
    <text evidence="17 20">Belongs to the cytochrome b family.</text>
</comment>
<evidence type="ECO:0000256" key="20">
    <source>
        <dbReference type="RuleBase" id="RU362117"/>
    </source>
</evidence>
<evidence type="ECO:0000256" key="3">
    <source>
        <dbReference type="ARBA" id="ARBA00011649"/>
    </source>
</evidence>
<feature type="transmembrane region" description="Helical" evidence="20">
    <location>
        <begin position="140"/>
        <end position="167"/>
    </location>
</feature>
<feature type="transmembrane region" description="Helical" evidence="20">
    <location>
        <begin position="325"/>
        <end position="341"/>
    </location>
</feature>
<dbReference type="PANTHER" id="PTHR19271">
    <property type="entry name" value="CYTOCHROME B"/>
    <property type="match status" value="1"/>
</dbReference>
<keyword evidence="11 20" id="KW-0249">Electron transport</keyword>
<dbReference type="SUPFAM" id="SSF81648">
    <property type="entry name" value="a domain/subunit of cytochrome bc1 complex (Ubiquinol-cytochrome c reductase)"/>
    <property type="match status" value="1"/>
</dbReference>
<feature type="domain" description="Cytochrome b/b6 C-terminal region profile" evidence="22">
    <location>
        <begin position="211"/>
        <end position="379"/>
    </location>
</feature>
<accession>A0A1W6LQM3</accession>
<feature type="transmembrane region" description="Helical" evidence="20">
    <location>
        <begin position="179"/>
        <end position="200"/>
    </location>
</feature>
<geneLocation type="mitochondrion" evidence="23"/>
<evidence type="ECO:0000256" key="8">
    <source>
        <dbReference type="ARBA" id="ARBA00022692"/>
    </source>
</evidence>
<keyword evidence="12 20" id="KW-1133">Transmembrane helix</keyword>
<dbReference type="AlphaFoldDB" id="A0A1W6LQM3"/>
<dbReference type="GeneID" id="32886139"/>
<dbReference type="PROSITE" id="PS51003">
    <property type="entry name" value="CYTB_CTER"/>
    <property type="match status" value="1"/>
</dbReference>
<evidence type="ECO:0000256" key="17">
    <source>
        <dbReference type="ARBA" id="ARBA00061233"/>
    </source>
</evidence>
<evidence type="ECO:0000256" key="15">
    <source>
        <dbReference type="ARBA" id="ARBA00023128"/>
    </source>
</evidence>
<dbReference type="GO" id="GO:0045275">
    <property type="term" value="C:respiratory chain complex III"/>
    <property type="evidence" value="ECO:0007669"/>
    <property type="project" value="InterPro"/>
</dbReference>
<evidence type="ECO:0000256" key="19">
    <source>
        <dbReference type="PIRSR" id="PIRSR038885-2"/>
    </source>
</evidence>
<feature type="binding site" description="axial binding residue" evidence="19">
    <location>
        <position position="84"/>
    </location>
    <ligand>
        <name>heme b</name>
        <dbReference type="ChEBI" id="CHEBI:60344"/>
        <label>b562</label>
    </ligand>
    <ligandPart>
        <name>Fe</name>
        <dbReference type="ChEBI" id="CHEBI:18248"/>
    </ligandPart>
</feature>
<dbReference type="InterPro" id="IPR048260">
    <property type="entry name" value="Cytochrome_b_C_euk/bac"/>
</dbReference>
<dbReference type="PIRSF" id="PIRSF038885">
    <property type="entry name" value="COB"/>
    <property type="match status" value="1"/>
</dbReference>
<dbReference type="GO" id="GO:0016491">
    <property type="term" value="F:oxidoreductase activity"/>
    <property type="evidence" value="ECO:0007669"/>
    <property type="project" value="UniProtKB-UniRule"/>
</dbReference>
<evidence type="ECO:0000256" key="12">
    <source>
        <dbReference type="ARBA" id="ARBA00022989"/>
    </source>
</evidence>
<evidence type="ECO:0000256" key="10">
    <source>
        <dbReference type="ARBA" id="ARBA00022792"/>
    </source>
</evidence>
<keyword evidence="5 20" id="KW-0813">Transport</keyword>
<proteinExistence type="inferred from homology"/>
<keyword evidence="15 20" id="KW-0496">Mitochondrion</keyword>
<feature type="binding site" description="axial binding residue" evidence="19">
    <location>
        <position position="197"/>
    </location>
    <ligand>
        <name>heme b</name>
        <dbReference type="ChEBI" id="CHEBI:60344"/>
        <label>b566</label>
    </ligand>
    <ligandPart>
        <name>Fe</name>
        <dbReference type="ChEBI" id="CHEBI:18248"/>
    </ligandPart>
</feature>
<reference evidence="23" key="1">
    <citation type="submission" date="2016-12" db="EMBL/GenBank/DDBJ databases">
        <title>The complete mitochondrial genome of Thyestilla gebleri (Coleoptera,Cerambycidae).</title>
        <authorList>
            <person name="Yang J."/>
            <person name="Chen M."/>
            <person name="Cao L."/>
        </authorList>
    </citation>
    <scope>NUCLEOTIDE SEQUENCE</scope>
    <source>
        <tissue evidence="23">Muscle</tissue>
    </source>
</reference>
<feature type="domain" description="Cytochrome b/b6 N-terminal region profile" evidence="21">
    <location>
        <begin position="1"/>
        <end position="210"/>
    </location>
</feature>
<dbReference type="EMBL" id="KY292221">
    <property type="protein sequence ID" value="ARN58023.1"/>
    <property type="molecule type" value="Genomic_DNA"/>
</dbReference>
<feature type="binding site" description="axial binding residue" evidence="19">
    <location>
        <position position="98"/>
    </location>
    <ligand>
        <name>heme b</name>
        <dbReference type="ChEBI" id="CHEBI:60344"/>
        <label>b566</label>
    </ligand>
    <ligandPart>
        <name>Fe</name>
        <dbReference type="ChEBI" id="CHEBI:18248"/>
    </ligandPart>
</feature>
<feature type="transmembrane region" description="Helical" evidence="20">
    <location>
        <begin position="288"/>
        <end position="305"/>
    </location>
</feature>
<comment type="subcellular location">
    <subcellularLocation>
        <location evidence="2">Mitochondrion inner membrane</location>
        <topology evidence="2">Multi-pass membrane protein</topology>
    </subcellularLocation>
</comment>
<evidence type="ECO:0000259" key="22">
    <source>
        <dbReference type="PROSITE" id="PS51003"/>
    </source>
</evidence>
<keyword evidence="6 19" id="KW-0349">Heme</keyword>
<dbReference type="InterPro" id="IPR005798">
    <property type="entry name" value="Cyt_b/b6_C"/>
</dbReference>
<evidence type="ECO:0000256" key="16">
    <source>
        <dbReference type="ARBA" id="ARBA00023136"/>
    </source>
</evidence>
<name>A0A1W6LQM3_9CUCU</name>
<dbReference type="SUPFAM" id="SSF81342">
    <property type="entry name" value="Transmembrane di-heme cytochromes"/>
    <property type="match status" value="1"/>
</dbReference>
<keyword evidence="14" id="KW-0830">Ubiquinone</keyword>
<dbReference type="CDD" id="cd00284">
    <property type="entry name" value="Cytochrome_b_N"/>
    <property type="match status" value="1"/>
</dbReference>
<dbReference type="RefSeq" id="YP_009368778.1">
    <property type="nucleotide sequence ID" value="NC_034752.1"/>
</dbReference>
<keyword evidence="10" id="KW-0999">Mitochondrion inner membrane</keyword>
<dbReference type="PROSITE" id="PS51002">
    <property type="entry name" value="CYTB_NTER"/>
    <property type="match status" value="1"/>
</dbReference>
<keyword evidence="16 20" id="KW-0472">Membrane</keyword>
<keyword evidence="9 19" id="KW-0479">Metal-binding</keyword>
<evidence type="ECO:0000256" key="11">
    <source>
        <dbReference type="ARBA" id="ARBA00022982"/>
    </source>
</evidence>
<evidence type="ECO:0000256" key="7">
    <source>
        <dbReference type="ARBA" id="ARBA00022660"/>
    </source>
</evidence>
<feature type="binding site" description="axial binding residue" evidence="19">
    <location>
        <position position="183"/>
    </location>
    <ligand>
        <name>heme b</name>
        <dbReference type="ChEBI" id="CHEBI:60344"/>
        <label>b562</label>
    </ligand>
    <ligandPart>
        <name>Fe</name>
        <dbReference type="ChEBI" id="CHEBI:18248"/>
    </ligandPart>
</feature>
<dbReference type="InterPro" id="IPR027387">
    <property type="entry name" value="Cytb/b6-like_sf"/>
</dbReference>
<evidence type="ECO:0000256" key="13">
    <source>
        <dbReference type="ARBA" id="ARBA00023004"/>
    </source>
</evidence>
<feature type="transmembrane region" description="Helical" evidence="20">
    <location>
        <begin position="347"/>
        <end position="365"/>
    </location>
</feature>
<evidence type="ECO:0000313" key="23">
    <source>
        <dbReference type="EMBL" id="ARN58023.1"/>
    </source>
</evidence>
<evidence type="ECO:0000256" key="5">
    <source>
        <dbReference type="ARBA" id="ARBA00022448"/>
    </source>
</evidence>
<dbReference type="CTD" id="4519"/>
<evidence type="ECO:0000256" key="18">
    <source>
        <dbReference type="PIRSR" id="PIRSR038885-1"/>
    </source>
</evidence>
<feature type="transmembrane region" description="Helical" evidence="20">
    <location>
        <begin position="111"/>
        <end position="134"/>
    </location>
</feature>
<feature type="transmembrane region" description="Helical" evidence="20">
    <location>
        <begin position="31"/>
        <end position="56"/>
    </location>
</feature>
<feature type="transmembrane region" description="Helical" evidence="20">
    <location>
        <begin position="230"/>
        <end position="251"/>
    </location>
</feature>
<keyword evidence="8 20" id="KW-0812">Transmembrane</keyword>
<dbReference type="InterPro" id="IPR016174">
    <property type="entry name" value="Di-haem_cyt_TM"/>
</dbReference>
<protein>
    <recommendedName>
        <fullName evidence="4 20">Cytochrome b</fullName>
    </recommendedName>
</protein>
<keyword evidence="7 20" id="KW-0679">Respiratory chain</keyword>
<dbReference type="InterPro" id="IPR005797">
    <property type="entry name" value="Cyt_b/b6_N"/>
</dbReference>
<dbReference type="GO" id="GO:0008121">
    <property type="term" value="F:quinol-cytochrome-c reductase activity"/>
    <property type="evidence" value="ECO:0007669"/>
    <property type="project" value="InterPro"/>
</dbReference>
<feature type="binding site" evidence="18">
    <location>
        <position position="202"/>
    </location>
    <ligand>
        <name>a ubiquinone</name>
        <dbReference type="ChEBI" id="CHEBI:16389"/>
    </ligand>
</feature>
<evidence type="ECO:0000256" key="4">
    <source>
        <dbReference type="ARBA" id="ARBA00013531"/>
    </source>
</evidence>
<keyword evidence="13 19" id="KW-0408">Iron</keyword>
<gene>
    <name evidence="23" type="primary">CYTB</name>
</gene>
<dbReference type="Pfam" id="PF00032">
    <property type="entry name" value="Cytochrom_B_C"/>
    <property type="match status" value="1"/>
</dbReference>
<evidence type="ECO:0000256" key="1">
    <source>
        <dbReference type="ARBA" id="ARBA00002566"/>
    </source>
</evidence>
<comment type="subunit">
    <text evidence="3">The main subunits of complex b-c1 are: cytochrome b, cytochrome c1 and the Rieske protein.</text>
</comment>
<evidence type="ECO:0000256" key="2">
    <source>
        <dbReference type="ARBA" id="ARBA00004448"/>
    </source>
</evidence>
<dbReference type="InterPro" id="IPR036150">
    <property type="entry name" value="Cyt_b/b6_C_sf"/>
</dbReference>
<feature type="transmembrane region" description="Helical" evidence="20">
    <location>
        <begin position="76"/>
        <end position="99"/>
    </location>
</feature>
<dbReference type="GO" id="GO:0005743">
    <property type="term" value="C:mitochondrial inner membrane"/>
    <property type="evidence" value="ECO:0007669"/>
    <property type="project" value="UniProtKB-SubCell"/>
</dbReference>
<dbReference type="GO" id="GO:0006122">
    <property type="term" value="P:mitochondrial electron transport, ubiquinol to cytochrome c"/>
    <property type="evidence" value="ECO:0007669"/>
    <property type="project" value="TreeGrafter"/>
</dbReference>
<organism evidence="23">
    <name type="scientific">Thyestilla gebleri</name>
    <dbReference type="NCBI Taxonomy" id="157331"/>
    <lineage>
        <taxon>Eukaryota</taxon>
        <taxon>Metazoa</taxon>
        <taxon>Ecdysozoa</taxon>
        <taxon>Arthropoda</taxon>
        <taxon>Hexapoda</taxon>
        <taxon>Insecta</taxon>
        <taxon>Pterygota</taxon>
        <taxon>Neoptera</taxon>
        <taxon>Endopterygota</taxon>
        <taxon>Coleoptera</taxon>
        <taxon>Polyphaga</taxon>
        <taxon>Cucujiformia</taxon>
        <taxon>Chrysomeloidea</taxon>
        <taxon>Cerambycidae</taxon>
        <taxon>Lamiinae</taxon>
        <taxon>Saperdini</taxon>
        <taxon>Thyestilla</taxon>
    </lineage>
</organism>
<dbReference type="FunFam" id="1.20.810.10:FF:000002">
    <property type="entry name" value="Cytochrome b"/>
    <property type="match status" value="1"/>
</dbReference>
<comment type="cofactor">
    <cofactor evidence="19">
        <name>heme</name>
        <dbReference type="ChEBI" id="CHEBI:30413"/>
    </cofactor>
    <text evidence="19">Binds 2 heme groups non-covalently.</text>
</comment>
<dbReference type="Pfam" id="PF00033">
    <property type="entry name" value="Cytochrome_B"/>
    <property type="match status" value="1"/>
</dbReference>
<dbReference type="CDD" id="cd00290">
    <property type="entry name" value="cytochrome_b_C"/>
    <property type="match status" value="1"/>
</dbReference>
<dbReference type="Gene3D" id="1.20.810.10">
    <property type="entry name" value="Cytochrome Bc1 Complex, Chain C"/>
    <property type="match status" value="1"/>
</dbReference>
<evidence type="ECO:0000256" key="9">
    <source>
        <dbReference type="ARBA" id="ARBA00022723"/>
    </source>
</evidence>
<evidence type="ECO:0000256" key="14">
    <source>
        <dbReference type="ARBA" id="ARBA00023075"/>
    </source>
</evidence>
<sequence>MKMPIRKTSPLLKIINNSLIDLPSPSNISTLWNFGSLLGLCLGIQIITGLFLAMHYCPHVDLAFNSVAHICRDVNYGWLIRTLHANGASFFFICLYIHIGRGIYYGSYNLIETWMIGVTIFFMVMGTAFLGYVLPWGQMSFWGATVITNLVSAIPYLGTSIVQWIWGGFAVDNATLNRFFTLHFLLPFIVTALVMIHLLFLHQTGSNNPLGTNSNIDKLPFHPFFSSKDLLGYLIMTFILVFLTLSNPYLLGDPDNFTPANPLVTPVHIQPEWYFLFAYAILRSIPNKLGGVIALVLSIAILYILPFSNKKKMLSNQFYPINKTLFWSLFTIILLLTWIGARPVEDPYILTGQILTIIYFSYYLINPLIAKLQDKILFL</sequence>
<comment type="function">
    <text evidence="1 20">Component of the ubiquinol-cytochrome c reductase complex (complex III or cytochrome b-c1 complex) that is part of the mitochondrial respiratory chain. The b-c1 complex mediates electron transfer from ubiquinol to cytochrome c. Contributes to the generation of a proton gradient across the mitochondrial membrane that is then used for ATP synthesis.</text>
</comment>
<comment type="cofactor">
    <cofactor evidence="20">
        <name>heme b</name>
        <dbReference type="ChEBI" id="CHEBI:60344"/>
    </cofactor>
    <text evidence="20">Binds 2 heme groups non-covalently.</text>
</comment>
<dbReference type="InterPro" id="IPR048259">
    <property type="entry name" value="Cytochrome_b_N_euk/bac"/>
</dbReference>
<dbReference type="PANTHER" id="PTHR19271:SF16">
    <property type="entry name" value="CYTOCHROME B"/>
    <property type="match status" value="1"/>
</dbReference>
<evidence type="ECO:0000256" key="6">
    <source>
        <dbReference type="ARBA" id="ARBA00022617"/>
    </source>
</evidence>